<organism evidence="2 3">
    <name type="scientific">Apiospora arundinis</name>
    <dbReference type="NCBI Taxonomy" id="335852"/>
    <lineage>
        <taxon>Eukaryota</taxon>
        <taxon>Fungi</taxon>
        <taxon>Dikarya</taxon>
        <taxon>Ascomycota</taxon>
        <taxon>Pezizomycotina</taxon>
        <taxon>Sordariomycetes</taxon>
        <taxon>Xylariomycetidae</taxon>
        <taxon>Amphisphaeriales</taxon>
        <taxon>Apiosporaceae</taxon>
        <taxon>Apiospora</taxon>
    </lineage>
</organism>
<keyword evidence="3" id="KW-1185">Reference proteome</keyword>
<evidence type="ECO:0000313" key="3">
    <source>
        <dbReference type="Proteomes" id="UP001390339"/>
    </source>
</evidence>
<evidence type="ECO:0000313" key="2">
    <source>
        <dbReference type="EMBL" id="KAK8856255.1"/>
    </source>
</evidence>
<name>A0ABR2I2K9_9PEZI</name>
<comment type="caution">
    <text evidence="2">The sequence shown here is derived from an EMBL/GenBank/DDBJ whole genome shotgun (WGS) entry which is preliminary data.</text>
</comment>
<sequence length="329" mass="38005">MSFSISSVGRGNYMLQDKWEEENRQLGHRPTTSYELSTSEDENWGLADSHSSHGTLASELEDITIPYTRETPSLLRATERNHLEIPTKPERWDRTGRWEGCAYLKVEDGANDRGFMEPMERTPHQSKSRLLRYNSIPSDFRRMAFGSSEDEDDMRDCCEFFDWADKEWTESFAGRSKEEILERDLFRDEFRDWTPSELKARFGVTSKAYLVKMLRRRKLVLRDGEAYDAMVGIKRTLQGTSGSSDDDVDDDTEDDECGDKFLEQQHIVKTLWGHMTEAEQDAFSTALAQTEVGMCKVSSLCDLPQFDGYPQTIFVPLSPTKEYFEPRTP</sequence>
<dbReference type="Proteomes" id="UP001390339">
    <property type="component" value="Unassembled WGS sequence"/>
</dbReference>
<dbReference type="EMBL" id="JAPCWZ010000007">
    <property type="protein sequence ID" value="KAK8856255.1"/>
    <property type="molecule type" value="Genomic_DNA"/>
</dbReference>
<reference evidence="2 3" key="1">
    <citation type="journal article" date="2024" name="IMA Fungus">
        <title>Apiospora arundinis, a panoply of carbohydrate-active enzymes and secondary metabolites.</title>
        <authorList>
            <person name="Sorensen T."/>
            <person name="Petersen C."/>
            <person name="Muurmann A.T."/>
            <person name="Christiansen J.V."/>
            <person name="Brundto M.L."/>
            <person name="Overgaard C.K."/>
            <person name="Boysen A.T."/>
            <person name="Wollenberg R.D."/>
            <person name="Larsen T.O."/>
            <person name="Sorensen J.L."/>
            <person name="Nielsen K.L."/>
            <person name="Sondergaard T.E."/>
        </authorList>
    </citation>
    <scope>NUCLEOTIDE SEQUENCE [LARGE SCALE GENOMIC DNA]</scope>
    <source>
        <strain evidence="2 3">AAU 773</strain>
    </source>
</reference>
<evidence type="ECO:0000256" key="1">
    <source>
        <dbReference type="SAM" id="MobiDB-lite"/>
    </source>
</evidence>
<accession>A0ABR2I2K9</accession>
<gene>
    <name evidence="2" type="ORF">PGQ11_012167</name>
</gene>
<feature type="region of interest" description="Disordered" evidence="1">
    <location>
        <begin position="23"/>
        <end position="52"/>
    </location>
</feature>
<proteinExistence type="predicted"/>
<protein>
    <submittedName>
        <fullName evidence="2">Uncharacterized protein</fullName>
    </submittedName>
</protein>